<sequence>MIMVVSAAPSRVPATPKRDVTNAAAAPASPADITW</sequence>
<evidence type="ECO:0000313" key="2">
    <source>
        <dbReference type="EMBL" id="CAA9398530.1"/>
    </source>
</evidence>
<protein>
    <submittedName>
        <fullName evidence="2">Uncharacterized protein</fullName>
    </submittedName>
</protein>
<organism evidence="2">
    <name type="scientific">uncultured Rubrobacteraceae bacterium</name>
    <dbReference type="NCBI Taxonomy" id="349277"/>
    <lineage>
        <taxon>Bacteria</taxon>
        <taxon>Bacillati</taxon>
        <taxon>Actinomycetota</taxon>
        <taxon>Rubrobacteria</taxon>
        <taxon>Rubrobacterales</taxon>
        <taxon>Rubrobacteraceae</taxon>
        <taxon>environmental samples</taxon>
    </lineage>
</organism>
<feature type="region of interest" description="Disordered" evidence="1">
    <location>
        <begin position="1"/>
        <end position="35"/>
    </location>
</feature>
<accession>A0A6J4P1R7</accession>
<name>A0A6J4P1R7_9ACTN</name>
<dbReference type="AlphaFoldDB" id="A0A6J4P1R7"/>
<dbReference type="EMBL" id="CADCVA010000006">
    <property type="protein sequence ID" value="CAA9398530.1"/>
    <property type="molecule type" value="Genomic_DNA"/>
</dbReference>
<gene>
    <name evidence="2" type="ORF">AVDCRST_MAG82-61</name>
</gene>
<reference evidence="2" key="1">
    <citation type="submission" date="2020-02" db="EMBL/GenBank/DDBJ databases">
        <authorList>
            <person name="Meier V. D."/>
        </authorList>
    </citation>
    <scope>NUCLEOTIDE SEQUENCE</scope>
    <source>
        <strain evidence="2">AVDCRST_MAG82</strain>
    </source>
</reference>
<proteinExistence type="predicted"/>
<feature type="compositionally biased region" description="Low complexity" evidence="1">
    <location>
        <begin position="23"/>
        <end position="35"/>
    </location>
</feature>
<evidence type="ECO:0000256" key="1">
    <source>
        <dbReference type="SAM" id="MobiDB-lite"/>
    </source>
</evidence>